<evidence type="ECO:0008006" key="4">
    <source>
        <dbReference type="Google" id="ProtNLM"/>
    </source>
</evidence>
<dbReference type="Proteomes" id="UP000612899">
    <property type="component" value="Unassembled WGS sequence"/>
</dbReference>
<accession>A0A8J3Q7Z1</accession>
<dbReference type="EMBL" id="BONY01000019">
    <property type="protein sequence ID" value="GIH05520.1"/>
    <property type="molecule type" value="Genomic_DNA"/>
</dbReference>
<gene>
    <name evidence="2" type="ORF">Rhe02_35870</name>
</gene>
<proteinExistence type="predicted"/>
<name>A0A8J3Q7Z1_9ACTN</name>
<organism evidence="2 3">
    <name type="scientific">Rhizocola hellebori</name>
    <dbReference type="NCBI Taxonomy" id="1392758"/>
    <lineage>
        <taxon>Bacteria</taxon>
        <taxon>Bacillati</taxon>
        <taxon>Actinomycetota</taxon>
        <taxon>Actinomycetes</taxon>
        <taxon>Micromonosporales</taxon>
        <taxon>Micromonosporaceae</taxon>
        <taxon>Rhizocola</taxon>
    </lineage>
</organism>
<feature type="signal peptide" evidence="1">
    <location>
        <begin position="1"/>
        <end position="25"/>
    </location>
</feature>
<keyword evidence="1" id="KW-0732">Signal</keyword>
<evidence type="ECO:0000313" key="2">
    <source>
        <dbReference type="EMBL" id="GIH05520.1"/>
    </source>
</evidence>
<sequence>MNIRTKAAAAVLAAAIIATAAPAYADSAGDPPPPLPHCEFTFKSLKAINLWDDGDSDFVYFQTDGRNWPGGGKSIKFFLNSVHTAAAFDYPTASANIIVRSFGLNVVVDEPWPRPNVDVPPQPQQLLCGVGPSGTNQTRQFSNGDAQYELTYDLTLPHL</sequence>
<feature type="chain" id="PRO_5035275527" description="Secreted protein" evidence="1">
    <location>
        <begin position="26"/>
        <end position="159"/>
    </location>
</feature>
<reference evidence="2" key="1">
    <citation type="submission" date="2021-01" db="EMBL/GenBank/DDBJ databases">
        <title>Whole genome shotgun sequence of Rhizocola hellebori NBRC 109834.</title>
        <authorList>
            <person name="Komaki H."/>
            <person name="Tamura T."/>
        </authorList>
    </citation>
    <scope>NUCLEOTIDE SEQUENCE</scope>
    <source>
        <strain evidence="2">NBRC 109834</strain>
    </source>
</reference>
<comment type="caution">
    <text evidence="2">The sequence shown here is derived from an EMBL/GenBank/DDBJ whole genome shotgun (WGS) entry which is preliminary data.</text>
</comment>
<evidence type="ECO:0000313" key="3">
    <source>
        <dbReference type="Proteomes" id="UP000612899"/>
    </source>
</evidence>
<dbReference type="RefSeq" id="WP_203909361.1">
    <property type="nucleotide sequence ID" value="NZ_BONY01000019.1"/>
</dbReference>
<evidence type="ECO:0000256" key="1">
    <source>
        <dbReference type="SAM" id="SignalP"/>
    </source>
</evidence>
<protein>
    <recommendedName>
        <fullName evidence="4">Secreted protein</fullName>
    </recommendedName>
</protein>
<keyword evidence="3" id="KW-1185">Reference proteome</keyword>
<dbReference type="AlphaFoldDB" id="A0A8J3Q7Z1"/>